<evidence type="ECO:0000256" key="3">
    <source>
        <dbReference type="ARBA" id="ARBA00022729"/>
    </source>
</evidence>
<name>A0A921JXR4_9ACTN</name>
<dbReference type="PROSITE" id="PS51257">
    <property type="entry name" value="PROKAR_LIPOPROTEIN"/>
    <property type="match status" value="1"/>
</dbReference>
<protein>
    <submittedName>
        <fullName evidence="8">LppA family lipoprotein</fullName>
    </submittedName>
</protein>
<dbReference type="GO" id="GO:0005886">
    <property type="term" value="C:plasma membrane"/>
    <property type="evidence" value="ECO:0007669"/>
    <property type="project" value="UniProtKB-SubCell"/>
</dbReference>
<evidence type="ECO:0000256" key="5">
    <source>
        <dbReference type="ARBA" id="ARBA00023139"/>
    </source>
</evidence>
<comment type="caution">
    <text evidence="8">The sequence shown here is derived from an EMBL/GenBank/DDBJ whole genome shotgun (WGS) entry which is preliminary data.</text>
</comment>
<dbReference type="RefSeq" id="WP_303911209.1">
    <property type="nucleotide sequence ID" value="NZ_DYXM01000082.1"/>
</dbReference>
<keyword evidence="5" id="KW-0564">Palmitate</keyword>
<dbReference type="EMBL" id="DYXM01000082">
    <property type="protein sequence ID" value="HJE90257.1"/>
    <property type="molecule type" value="Genomic_DNA"/>
</dbReference>
<feature type="chain" id="PRO_5038669711" evidence="7">
    <location>
        <begin position="20"/>
        <end position="92"/>
    </location>
</feature>
<accession>A0A921JXR4</accession>
<keyword evidence="3 7" id="KW-0732">Signal</keyword>
<keyword evidence="6 8" id="KW-0449">Lipoprotein</keyword>
<dbReference type="AlphaFoldDB" id="A0A921JXR4"/>
<evidence type="ECO:0000313" key="8">
    <source>
        <dbReference type="EMBL" id="HJE90257.1"/>
    </source>
</evidence>
<feature type="signal peptide" evidence="7">
    <location>
        <begin position="1"/>
        <end position="19"/>
    </location>
</feature>
<keyword evidence="4" id="KW-0472">Membrane</keyword>
<proteinExistence type="predicted"/>
<organism evidence="8 9">
    <name type="scientific">Dietzia timorensis</name>
    <dbReference type="NCBI Taxonomy" id="499555"/>
    <lineage>
        <taxon>Bacteria</taxon>
        <taxon>Bacillati</taxon>
        <taxon>Actinomycetota</taxon>
        <taxon>Actinomycetes</taxon>
        <taxon>Mycobacteriales</taxon>
        <taxon>Dietziaceae</taxon>
        <taxon>Dietzia</taxon>
    </lineage>
</organism>
<dbReference type="Proteomes" id="UP000776650">
    <property type="component" value="Unassembled WGS sequence"/>
</dbReference>
<sequence>MKDSIAKALLILMSTVLFVSGCGMMTEDQDPAFPDRENDDIGELASRPSLEQARSNYDEMVSELKDEIAAIVPGTKWEQGAKGYERKCGNPL</sequence>
<evidence type="ECO:0000256" key="2">
    <source>
        <dbReference type="ARBA" id="ARBA00022475"/>
    </source>
</evidence>
<evidence type="ECO:0000256" key="1">
    <source>
        <dbReference type="ARBA" id="ARBA00004193"/>
    </source>
</evidence>
<reference evidence="8" key="2">
    <citation type="submission" date="2021-09" db="EMBL/GenBank/DDBJ databases">
        <authorList>
            <person name="Gilroy R."/>
        </authorList>
    </citation>
    <scope>NUCLEOTIDE SEQUENCE</scope>
    <source>
        <strain evidence="8">ChiGjej1B1-18357</strain>
    </source>
</reference>
<evidence type="ECO:0000256" key="7">
    <source>
        <dbReference type="SAM" id="SignalP"/>
    </source>
</evidence>
<dbReference type="InterPro" id="IPR032018">
    <property type="entry name" value="LppA/LppB/LprP"/>
</dbReference>
<evidence type="ECO:0000313" key="9">
    <source>
        <dbReference type="Proteomes" id="UP000776650"/>
    </source>
</evidence>
<evidence type="ECO:0000256" key="6">
    <source>
        <dbReference type="ARBA" id="ARBA00023288"/>
    </source>
</evidence>
<dbReference type="Pfam" id="PF16708">
    <property type="entry name" value="LppA"/>
    <property type="match status" value="1"/>
</dbReference>
<keyword evidence="2" id="KW-1003">Cell membrane</keyword>
<reference evidence="8" key="1">
    <citation type="journal article" date="2021" name="PeerJ">
        <title>Extensive microbial diversity within the chicken gut microbiome revealed by metagenomics and culture.</title>
        <authorList>
            <person name="Gilroy R."/>
            <person name="Ravi A."/>
            <person name="Getino M."/>
            <person name="Pursley I."/>
            <person name="Horton D.L."/>
            <person name="Alikhan N.F."/>
            <person name="Baker D."/>
            <person name="Gharbi K."/>
            <person name="Hall N."/>
            <person name="Watson M."/>
            <person name="Adriaenssens E.M."/>
            <person name="Foster-Nyarko E."/>
            <person name="Jarju S."/>
            <person name="Secka A."/>
            <person name="Antonio M."/>
            <person name="Oren A."/>
            <person name="Chaudhuri R.R."/>
            <person name="La Ragione R."/>
            <person name="Hildebrand F."/>
            <person name="Pallen M.J."/>
        </authorList>
    </citation>
    <scope>NUCLEOTIDE SEQUENCE</scope>
    <source>
        <strain evidence="8">ChiGjej1B1-18357</strain>
    </source>
</reference>
<comment type="subcellular location">
    <subcellularLocation>
        <location evidence="1">Cell membrane</location>
        <topology evidence="1">Lipid-anchor</topology>
    </subcellularLocation>
</comment>
<evidence type="ECO:0000256" key="4">
    <source>
        <dbReference type="ARBA" id="ARBA00023136"/>
    </source>
</evidence>
<dbReference type="Gene3D" id="3.30.2030.20">
    <property type="match status" value="1"/>
</dbReference>
<gene>
    <name evidence="8" type="ORF">K8V11_04540</name>
</gene>